<dbReference type="RefSeq" id="WP_187555019.1">
    <property type="nucleotide sequence ID" value="NZ_CP060716.1"/>
</dbReference>
<organism evidence="2 3">
    <name type="scientific">Leucobacter denitrificans</name>
    <dbReference type="NCBI Taxonomy" id="683042"/>
    <lineage>
        <taxon>Bacteria</taxon>
        <taxon>Bacillati</taxon>
        <taxon>Actinomycetota</taxon>
        <taxon>Actinomycetes</taxon>
        <taxon>Micrococcales</taxon>
        <taxon>Microbacteriaceae</taxon>
        <taxon>Leucobacter</taxon>
    </lineage>
</organism>
<name>A0A7G9S3X4_9MICO</name>
<dbReference type="EMBL" id="CP060716">
    <property type="protein sequence ID" value="QNN62549.1"/>
    <property type="molecule type" value="Genomic_DNA"/>
</dbReference>
<reference evidence="2 3" key="1">
    <citation type="submission" date="2020-08" db="EMBL/GenBank/DDBJ databases">
        <title>Genome sequence of Leucobacter denitrificans KACC 14055T.</title>
        <authorList>
            <person name="Hyun D.-W."/>
            <person name="Bae J.-W."/>
        </authorList>
    </citation>
    <scope>NUCLEOTIDE SEQUENCE [LARGE SCALE GENOMIC DNA]</scope>
    <source>
        <strain evidence="2 3">KACC 14055</strain>
    </source>
</reference>
<evidence type="ECO:0000313" key="2">
    <source>
        <dbReference type="EMBL" id="QNN62549.1"/>
    </source>
</evidence>
<evidence type="ECO:0000256" key="1">
    <source>
        <dbReference type="SAM" id="MobiDB-lite"/>
    </source>
</evidence>
<feature type="compositionally biased region" description="Basic and acidic residues" evidence="1">
    <location>
        <begin position="58"/>
        <end position="71"/>
    </location>
</feature>
<proteinExistence type="predicted"/>
<dbReference type="Proteomes" id="UP000515934">
    <property type="component" value="Chromosome"/>
</dbReference>
<evidence type="ECO:0000313" key="3">
    <source>
        <dbReference type="Proteomes" id="UP000515934"/>
    </source>
</evidence>
<accession>A0A7G9S3X4</accession>
<gene>
    <name evidence="2" type="ORF">H9L06_09910</name>
</gene>
<dbReference type="AlphaFoldDB" id="A0A7G9S3X4"/>
<protein>
    <submittedName>
        <fullName evidence="2">Uncharacterized protein</fullName>
    </submittedName>
</protein>
<sequence length="71" mass="8006">MSAERSPRKPRRAQRPAAEGVDPHPSEHPLTSRASEDRPEGWGDAQTKRTKKQGAGENDDRLKQDRPPHWG</sequence>
<keyword evidence="3" id="KW-1185">Reference proteome</keyword>
<dbReference type="KEGG" id="ldn:H9L06_09910"/>
<feature type="region of interest" description="Disordered" evidence="1">
    <location>
        <begin position="1"/>
        <end position="71"/>
    </location>
</feature>